<evidence type="ECO:0000313" key="3">
    <source>
        <dbReference type="Proteomes" id="UP000677918"/>
    </source>
</evidence>
<dbReference type="PANTHER" id="PTHR30348:SF13">
    <property type="entry name" value="UPF0759 PROTEIN YUNF"/>
    <property type="match status" value="1"/>
</dbReference>
<sequence length="283" mass="32638">MILIGLAGWGDHDDLYPDGTPAGDKLKVYSRHFPVVEVDSSFYAVQPERNIAKWLRDTPGHFSFVFKAYQGMTGHARGKLPYATADEMFDSFHLSIGPVHRAGRLKAVLFQYPPWFDCCKKHVELLKRTRERMGDVPVALEFRHQSWFRPAYIEKTLAFMEREGWIHSICDEPQAGEGSVPTVERVTSHTRTIVRFHGRNAEGWNRQGKRDEWRAVRYLYRYSEAELEEWKARLIRLEKQCEEICVLFNNNSGGDAASNAKQLQQMLGQEPEPLPPSQIELDS</sequence>
<reference evidence="2" key="1">
    <citation type="submission" date="2021-04" db="EMBL/GenBank/DDBJ databases">
        <title>Draft genome sequence of Xylanibacillus composti strain K13.</title>
        <authorList>
            <person name="Uke A."/>
            <person name="Chhe C."/>
            <person name="Baramee S."/>
            <person name="Kosugi A."/>
        </authorList>
    </citation>
    <scope>NUCLEOTIDE SEQUENCE</scope>
    <source>
        <strain evidence="2">K13</strain>
    </source>
</reference>
<keyword evidence="1" id="KW-0175">Coiled coil</keyword>
<organism evidence="2 3">
    <name type="scientific">Xylanibacillus composti</name>
    <dbReference type="NCBI Taxonomy" id="1572762"/>
    <lineage>
        <taxon>Bacteria</taxon>
        <taxon>Bacillati</taxon>
        <taxon>Bacillota</taxon>
        <taxon>Bacilli</taxon>
        <taxon>Bacillales</taxon>
        <taxon>Paenibacillaceae</taxon>
        <taxon>Xylanibacillus</taxon>
    </lineage>
</organism>
<dbReference type="Gene3D" id="3.20.20.410">
    <property type="entry name" value="Protein of unknown function UPF0759"/>
    <property type="match status" value="1"/>
</dbReference>
<name>A0A8J4M306_9BACL</name>
<dbReference type="PANTHER" id="PTHR30348">
    <property type="entry name" value="UNCHARACTERIZED PROTEIN YECE"/>
    <property type="match status" value="1"/>
</dbReference>
<dbReference type="RefSeq" id="WP_213411892.1">
    <property type="nucleotide sequence ID" value="NZ_BOVK01000024.1"/>
</dbReference>
<gene>
    <name evidence="2" type="primary">yunF</name>
    <name evidence="2" type="ORF">XYCOK13_19050</name>
</gene>
<accession>A0A8J4M306</accession>
<dbReference type="InterPro" id="IPR002763">
    <property type="entry name" value="DUF72"/>
</dbReference>
<dbReference type="AlphaFoldDB" id="A0A8J4M306"/>
<dbReference type="EMBL" id="BOVK01000024">
    <property type="protein sequence ID" value="GIQ69081.1"/>
    <property type="molecule type" value="Genomic_DNA"/>
</dbReference>
<protein>
    <submittedName>
        <fullName evidence="2">UPF0759 protein YunF</fullName>
    </submittedName>
</protein>
<evidence type="ECO:0000313" key="2">
    <source>
        <dbReference type="EMBL" id="GIQ69081.1"/>
    </source>
</evidence>
<evidence type="ECO:0000256" key="1">
    <source>
        <dbReference type="SAM" id="Coils"/>
    </source>
</evidence>
<dbReference type="Pfam" id="PF01904">
    <property type="entry name" value="DUF72"/>
    <property type="match status" value="1"/>
</dbReference>
<dbReference type="Proteomes" id="UP000677918">
    <property type="component" value="Unassembled WGS sequence"/>
</dbReference>
<feature type="coiled-coil region" evidence="1">
    <location>
        <begin position="220"/>
        <end position="247"/>
    </location>
</feature>
<dbReference type="SUPFAM" id="SSF117396">
    <property type="entry name" value="TM1631-like"/>
    <property type="match status" value="1"/>
</dbReference>
<dbReference type="InterPro" id="IPR036520">
    <property type="entry name" value="UPF0759_sf"/>
</dbReference>
<comment type="caution">
    <text evidence="2">The sequence shown here is derived from an EMBL/GenBank/DDBJ whole genome shotgun (WGS) entry which is preliminary data.</text>
</comment>
<proteinExistence type="predicted"/>
<keyword evidence="3" id="KW-1185">Reference proteome</keyword>